<dbReference type="GO" id="GO:0000160">
    <property type="term" value="P:phosphorelay signal transduction system"/>
    <property type="evidence" value="ECO:0007669"/>
    <property type="project" value="InterPro"/>
</dbReference>
<protein>
    <recommendedName>
        <fullName evidence="3">OmpR/PhoB-type domain-containing protein</fullName>
    </recommendedName>
</protein>
<dbReference type="EMBL" id="MRCG01000014">
    <property type="protein sequence ID" value="OKH46123.1"/>
    <property type="molecule type" value="Genomic_DNA"/>
</dbReference>
<dbReference type="GO" id="GO:0003677">
    <property type="term" value="F:DNA binding"/>
    <property type="evidence" value="ECO:0007669"/>
    <property type="project" value="UniProtKB-UniRule"/>
</dbReference>
<evidence type="ECO:0000256" key="2">
    <source>
        <dbReference type="PROSITE-ProRule" id="PRU01091"/>
    </source>
</evidence>
<keyword evidence="5" id="KW-1185">Reference proteome</keyword>
<evidence type="ECO:0000313" key="5">
    <source>
        <dbReference type="Proteomes" id="UP000185557"/>
    </source>
</evidence>
<name>A0A1U7J290_9CYAN</name>
<dbReference type="PROSITE" id="PS51755">
    <property type="entry name" value="OMPR_PHOB"/>
    <property type="match status" value="1"/>
</dbReference>
<dbReference type="InterPro" id="IPR001867">
    <property type="entry name" value="OmpR/PhoB-type_DNA-bd"/>
</dbReference>
<feature type="DNA-binding region" description="OmpR/PhoB-type" evidence="2">
    <location>
        <begin position="112"/>
        <end position="235"/>
    </location>
</feature>
<evidence type="ECO:0000313" key="4">
    <source>
        <dbReference type="EMBL" id="OKH46123.1"/>
    </source>
</evidence>
<dbReference type="Gene3D" id="1.10.10.10">
    <property type="entry name" value="Winged helix-like DNA-binding domain superfamily/Winged helix DNA-binding domain"/>
    <property type="match status" value="1"/>
</dbReference>
<dbReference type="STRING" id="549789.NIES30_17655"/>
<gene>
    <name evidence="4" type="ORF">NIES30_17655</name>
</gene>
<evidence type="ECO:0000256" key="1">
    <source>
        <dbReference type="ARBA" id="ARBA00023125"/>
    </source>
</evidence>
<sequence>MIQCLREAGHEVTASSAEMALTAITQNRPDLVFITTWDISSLPSFFLKLQRLYGLNHRTSYYPVIIAITHHEEVDLDGLYNMGFDLVSEVPLREPVLMAQVMALDRRLGISCRTLASPHLLVDLHTHHVFLKANQGTLLASLNVGQIQFILLKCFLRYPQRIWTRPELLEQLSIESESQRITESLDIRVVDGNIYRLRKAIRDALEGVPKGWWIDKRYKEGFFHTERSGGYFFLDAIKMEGEIDASEFHLARQTAMTA</sequence>
<organism evidence="4 5">
    <name type="scientific">Phormidium tenue NIES-30</name>
    <dbReference type="NCBI Taxonomy" id="549789"/>
    <lineage>
        <taxon>Bacteria</taxon>
        <taxon>Bacillati</taxon>
        <taxon>Cyanobacteriota</taxon>
        <taxon>Cyanophyceae</taxon>
        <taxon>Oscillatoriophycideae</taxon>
        <taxon>Oscillatoriales</taxon>
        <taxon>Oscillatoriaceae</taxon>
        <taxon>Phormidium</taxon>
    </lineage>
</organism>
<accession>A0A1U7J290</accession>
<dbReference type="Proteomes" id="UP000185557">
    <property type="component" value="Unassembled WGS sequence"/>
</dbReference>
<dbReference type="Pfam" id="PF00486">
    <property type="entry name" value="Trans_reg_C"/>
    <property type="match status" value="1"/>
</dbReference>
<keyword evidence="1 2" id="KW-0238">DNA-binding</keyword>
<dbReference type="InterPro" id="IPR036388">
    <property type="entry name" value="WH-like_DNA-bd_sf"/>
</dbReference>
<comment type="caution">
    <text evidence="4">The sequence shown here is derived from an EMBL/GenBank/DDBJ whole genome shotgun (WGS) entry which is preliminary data.</text>
</comment>
<dbReference type="AlphaFoldDB" id="A0A1U7J290"/>
<feature type="domain" description="OmpR/PhoB-type" evidence="3">
    <location>
        <begin position="112"/>
        <end position="235"/>
    </location>
</feature>
<reference evidence="4 5" key="1">
    <citation type="submission" date="2016-11" db="EMBL/GenBank/DDBJ databases">
        <title>Draft Genome Sequences of Nine Cyanobacterial Strains from Diverse Habitats.</title>
        <authorList>
            <person name="Zhu T."/>
            <person name="Hou S."/>
            <person name="Lu X."/>
            <person name="Hess W.R."/>
        </authorList>
    </citation>
    <scope>NUCLEOTIDE SEQUENCE [LARGE SCALE GENOMIC DNA]</scope>
    <source>
        <strain evidence="4 5">NIES-30</strain>
    </source>
</reference>
<evidence type="ECO:0000259" key="3">
    <source>
        <dbReference type="PROSITE" id="PS51755"/>
    </source>
</evidence>
<dbReference type="InterPro" id="IPR016032">
    <property type="entry name" value="Sig_transdc_resp-reg_C-effctor"/>
</dbReference>
<proteinExistence type="predicted"/>
<dbReference type="SUPFAM" id="SSF46894">
    <property type="entry name" value="C-terminal effector domain of the bipartite response regulators"/>
    <property type="match status" value="1"/>
</dbReference>
<dbReference type="GO" id="GO:0006355">
    <property type="term" value="P:regulation of DNA-templated transcription"/>
    <property type="evidence" value="ECO:0007669"/>
    <property type="project" value="InterPro"/>
</dbReference>